<dbReference type="RefSeq" id="WP_082125411.1">
    <property type="nucleotide sequence ID" value="NZ_JACHEK010000004.1"/>
</dbReference>
<feature type="transmembrane region" description="Helical" evidence="1">
    <location>
        <begin position="268"/>
        <end position="286"/>
    </location>
</feature>
<gene>
    <name evidence="3" type="ORF">HNQ77_002217</name>
</gene>
<dbReference type="PANTHER" id="PTHR39430:SF1">
    <property type="entry name" value="PROTEASE"/>
    <property type="match status" value="1"/>
</dbReference>
<feature type="transmembrane region" description="Helical" evidence="1">
    <location>
        <begin position="338"/>
        <end position="359"/>
    </location>
</feature>
<dbReference type="AlphaFoldDB" id="A0A841JUR7"/>
<organism evidence="3 4">
    <name type="scientific">Silvibacterium bohemicum</name>
    <dbReference type="NCBI Taxonomy" id="1577686"/>
    <lineage>
        <taxon>Bacteria</taxon>
        <taxon>Pseudomonadati</taxon>
        <taxon>Acidobacteriota</taxon>
        <taxon>Terriglobia</taxon>
        <taxon>Terriglobales</taxon>
        <taxon>Acidobacteriaceae</taxon>
        <taxon>Silvibacterium</taxon>
    </lineage>
</organism>
<accession>A0A841JUR7</accession>
<evidence type="ECO:0000313" key="3">
    <source>
        <dbReference type="EMBL" id="MBB6144265.1"/>
    </source>
</evidence>
<feature type="domain" description="CAAX prenyl protease 2/Lysostaphin resistance protein A-like" evidence="2">
    <location>
        <begin position="215"/>
        <end position="303"/>
    </location>
</feature>
<feature type="transmembrane region" description="Helical" evidence="1">
    <location>
        <begin position="80"/>
        <end position="104"/>
    </location>
</feature>
<keyword evidence="1" id="KW-0472">Membrane</keyword>
<keyword evidence="1" id="KW-1133">Transmembrane helix</keyword>
<dbReference type="OrthoDB" id="324900at2"/>
<reference evidence="3 4" key="1">
    <citation type="submission" date="2020-08" db="EMBL/GenBank/DDBJ databases">
        <title>Genomic Encyclopedia of Type Strains, Phase IV (KMG-IV): sequencing the most valuable type-strain genomes for metagenomic binning, comparative biology and taxonomic classification.</title>
        <authorList>
            <person name="Goeker M."/>
        </authorList>
    </citation>
    <scope>NUCLEOTIDE SEQUENCE [LARGE SCALE GENOMIC DNA]</scope>
    <source>
        <strain evidence="3 4">DSM 103733</strain>
    </source>
</reference>
<feature type="transmembrane region" description="Helical" evidence="1">
    <location>
        <begin position="173"/>
        <end position="197"/>
    </location>
</feature>
<keyword evidence="4" id="KW-1185">Reference proteome</keyword>
<dbReference type="EMBL" id="JACHEK010000004">
    <property type="protein sequence ID" value="MBB6144265.1"/>
    <property type="molecule type" value="Genomic_DNA"/>
</dbReference>
<feature type="transmembrane region" description="Helical" evidence="1">
    <location>
        <begin position="124"/>
        <end position="144"/>
    </location>
</feature>
<evidence type="ECO:0000259" key="2">
    <source>
        <dbReference type="Pfam" id="PF02517"/>
    </source>
</evidence>
<name>A0A841JUR7_9BACT</name>
<dbReference type="PANTHER" id="PTHR39430">
    <property type="entry name" value="MEMBRANE-ASSOCIATED PROTEASE-RELATED"/>
    <property type="match status" value="1"/>
</dbReference>
<feature type="transmembrane region" description="Helical" evidence="1">
    <location>
        <begin position="235"/>
        <end position="256"/>
    </location>
</feature>
<dbReference type="Pfam" id="PF02517">
    <property type="entry name" value="Rce1-like"/>
    <property type="match status" value="1"/>
</dbReference>
<dbReference type="GO" id="GO:0080120">
    <property type="term" value="P:CAAX-box protein maturation"/>
    <property type="evidence" value="ECO:0007669"/>
    <property type="project" value="UniProtKB-ARBA"/>
</dbReference>
<sequence>MTRSSRGRFLRRLFNILIISFEREYCASSVVSCVPVIVDLSLRHISVSTNQKRRIEETGMGGKSWNALQKLFLDKDGLRGIWAALLFYAAVTWMVKLCSGLVHLAPIMHLIHSWSGMGGLTPHYLFVLELPRAVGALVVTAFIARLQRRRWTSYGFDYGPGSRETKFRALKNLAYGSVCGFACLTALILLLKAFHAISFDGLLLGFGAAVRYGALWACANLLVGVFEETTTRGCLVVTLGQPLSYWGASVIAALWFAQLHSANAGENVLGLIQVAVFSLLASWSFYRTGTLFWAIGFHAFWNWTQIFLFGTIGSGVSFKDGLMSSHAVGNPLLSGGGAGPEGSILVLPVFAVAALMVFAMKPGRVMMQRVADREPVQGA</sequence>
<dbReference type="InterPro" id="IPR003675">
    <property type="entry name" value="Rce1/LyrA-like_dom"/>
</dbReference>
<dbReference type="GO" id="GO:0004175">
    <property type="term" value="F:endopeptidase activity"/>
    <property type="evidence" value="ECO:0007669"/>
    <property type="project" value="UniProtKB-ARBA"/>
</dbReference>
<dbReference type="Proteomes" id="UP000538666">
    <property type="component" value="Unassembled WGS sequence"/>
</dbReference>
<evidence type="ECO:0000313" key="4">
    <source>
        <dbReference type="Proteomes" id="UP000538666"/>
    </source>
</evidence>
<proteinExistence type="predicted"/>
<comment type="caution">
    <text evidence="3">The sequence shown here is derived from an EMBL/GenBank/DDBJ whole genome shotgun (WGS) entry which is preliminary data.</text>
</comment>
<feature type="transmembrane region" description="Helical" evidence="1">
    <location>
        <begin position="298"/>
        <end position="318"/>
    </location>
</feature>
<protein>
    <recommendedName>
        <fullName evidence="2">CAAX prenyl protease 2/Lysostaphin resistance protein A-like domain-containing protein</fullName>
    </recommendedName>
</protein>
<evidence type="ECO:0000256" key="1">
    <source>
        <dbReference type="SAM" id="Phobius"/>
    </source>
</evidence>
<feature type="transmembrane region" description="Helical" evidence="1">
    <location>
        <begin position="203"/>
        <end position="223"/>
    </location>
</feature>
<keyword evidence="1" id="KW-0812">Transmembrane</keyword>